<comment type="pathway">
    <text evidence="1 5 6">Protein modification; protein lipoylation via endogenous pathway; protein N(6)-(lipoyl)lysine from octanoyl-[acyl-carrier-protein]: step 1/2.</text>
</comment>
<sequence>MAATETIQSSILVHDLKHLAYGDALLIQEQTHELVSSGQISHTLFFVEHPPVFTAGKRTLDFERPQDGTAVIDVNRGGKITWHGPGQIVGYPIVRLAKPTELVGFVREIESALIDTCNEFGLHVQRIKGRSGVWMKDEINPRKIAAIGIRVAKGTTMHGFALNVNPDLSAFSQIIPCGIADAEVTSMAKELKREISASEVMPVLERNLLSTLAKVCA</sequence>
<keyword evidence="3 5" id="KW-0012">Acyltransferase</keyword>
<evidence type="ECO:0000256" key="1">
    <source>
        <dbReference type="ARBA" id="ARBA00004821"/>
    </source>
</evidence>
<evidence type="ECO:0000256" key="2">
    <source>
        <dbReference type="ARBA" id="ARBA00022679"/>
    </source>
</evidence>
<dbReference type="KEGG" id="plim:PHILAsVB114_02935"/>
<evidence type="ECO:0000256" key="4">
    <source>
        <dbReference type="ARBA" id="ARBA00024732"/>
    </source>
</evidence>
<evidence type="ECO:0000259" key="10">
    <source>
        <dbReference type="PROSITE" id="PS51733"/>
    </source>
</evidence>
<feature type="site" description="Lowers pKa of active site Cys" evidence="5 9">
    <location>
        <position position="143"/>
    </location>
</feature>
<evidence type="ECO:0000256" key="5">
    <source>
        <dbReference type="HAMAP-Rule" id="MF_00013"/>
    </source>
</evidence>
<dbReference type="InterPro" id="IPR000544">
    <property type="entry name" value="Octanoyltransferase"/>
</dbReference>
<dbReference type="Proteomes" id="UP000217221">
    <property type="component" value="Chromosome"/>
</dbReference>
<dbReference type="UniPathway" id="UPA00538">
    <property type="reaction ID" value="UER00592"/>
</dbReference>
<dbReference type="NCBIfam" id="NF010925">
    <property type="entry name" value="PRK14345.1"/>
    <property type="match status" value="1"/>
</dbReference>
<dbReference type="PANTHER" id="PTHR10993:SF7">
    <property type="entry name" value="LIPOYLTRANSFERASE 2, MITOCHONDRIAL-RELATED"/>
    <property type="match status" value="1"/>
</dbReference>
<dbReference type="EC" id="2.3.1.181" evidence="5 6"/>
<dbReference type="InterPro" id="IPR004143">
    <property type="entry name" value="BPL_LPL_catalytic"/>
</dbReference>
<dbReference type="NCBIfam" id="TIGR00214">
    <property type="entry name" value="lipB"/>
    <property type="match status" value="1"/>
</dbReference>
<dbReference type="Gene3D" id="3.30.930.10">
    <property type="entry name" value="Bira Bifunctional Protein, Domain 2"/>
    <property type="match status" value="1"/>
</dbReference>
<dbReference type="AlphaFoldDB" id="A0A249LFE6"/>
<dbReference type="EMBL" id="CP016782">
    <property type="protein sequence ID" value="ASY27615.1"/>
    <property type="molecule type" value="Genomic_DNA"/>
</dbReference>
<protein>
    <recommendedName>
        <fullName evidence="5 6">Octanoyltransferase</fullName>
        <ecNumber evidence="5 6">2.3.1.181</ecNumber>
    </recommendedName>
    <alternativeName>
        <fullName evidence="5">Lipoate-protein ligase B</fullName>
    </alternativeName>
    <alternativeName>
        <fullName evidence="5">Lipoyl/octanoyl transferase</fullName>
    </alternativeName>
    <alternativeName>
        <fullName evidence="5">Octanoyl-[acyl-carrier-protein]-protein N-octanoyltransferase</fullName>
    </alternativeName>
</protein>
<dbReference type="OrthoDB" id="9787061at2"/>
<feature type="binding site" evidence="5 8">
    <location>
        <begin position="146"/>
        <end position="148"/>
    </location>
    <ligand>
        <name>substrate</name>
    </ligand>
</feature>
<name>A0A249LFE6_9ACTN</name>
<evidence type="ECO:0000256" key="9">
    <source>
        <dbReference type="PIRSR" id="PIRSR016262-3"/>
    </source>
</evidence>
<gene>
    <name evidence="5" type="primary">lipB</name>
    <name evidence="11" type="ORF">PHILAsVB114_02935</name>
</gene>
<keyword evidence="2 5" id="KW-0808">Transferase</keyword>
<dbReference type="InterPro" id="IPR045864">
    <property type="entry name" value="aa-tRNA-synth_II/BPL/LPL"/>
</dbReference>
<keyword evidence="5" id="KW-0963">Cytoplasm</keyword>
<dbReference type="GO" id="GO:0005737">
    <property type="term" value="C:cytoplasm"/>
    <property type="evidence" value="ECO:0007669"/>
    <property type="project" value="UniProtKB-SubCell"/>
</dbReference>
<feature type="binding site" evidence="5 8">
    <location>
        <begin position="159"/>
        <end position="161"/>
    </location>
    <ligand>
        <name>substrate</name>
    </ligand>
</feature>
<evidence type="ECO:0000313" key="11">
    <source>
        <dbReference type="EMBL" id="ASY27615.1"/>
    </source>
</evidence>
<dbReference type="PROSITE" id="PS01313">
    <property type="entry name" value="LIPB"/>
    <property type="match status" value="1"/>
</dbReference>
<organism evidence="11 12">
    <name type="scientific">Candidatus Planktophila limnetica</name>
    <dbReference type="NCBI Taxonomy" id="573600"/>
    <lineage>
        <taxon>Bacteria</taxon>
        <taxon>Bacillati</taxon>
        <taxon>Actinomycetota</taxon>
        <taxon>Actinomycetes</taxon>
        <taxon>Candidatus Nanopelagicales</taxon>
        <taxon>Candidatus Nanopelagicaceae</taxon>
        <taxon>Candidatus Planktophila</taxon>
    </lineage>
</organism>
<dbReference type="PANTHER" id="PTHR10993">
    <property type="entry name" value="OCTANOYLTRANSFERASE"/>
    <property type="match status" value="1"/>
</dbReference>
<comment type="function">
    <text evidence="4 5 6">Catalyzes the transfer of endogenously produced octanoic acid from octanoyl-acyl-carrier-protein onto the lipoyl domains of lipoate-dependent enzymes. Lipoyl-ACP can also act as a substrate although octanoyl-ACP is likely to be the physiological substrate.</text>
</comment>
<dbReference type="PIRSF" id="PIRSF016262">
    <property type="entry name" value="LPLase"/>
    <property type="match status" value="1"/>
</dbReference>
<comment type="subcellular location">
    <subcellularLocation>
        <location evidence="5">Cytoplasm</location>
    </subcellularLocation>
</comment>
<dbReference type="InterPro" id="IPR020605">
    <property type="entry name" value="Octanoyltransferase_CS"/>
</dbReference>
<evidence type="ECO:0000256" key="6">
    <source>
        <dbReference type="PIRNR" id="PIRNR016262"/>
    </source>
</evidence>
<feature type="binding site" evidence="5 8">
    <location>
        <begin position="76"/>
        <end position="83"/>
    </location>
    <ligand>
        <name>substrate</name>
    </ligand>
</feature>
<reference evidence="11 12" key="1">
    <citation type="submission" date="2016-07" db="EMBL/GenBank/DDBJ databases">
        <title>High microdiversification within the ubiquitous acI lineage of Actinobacteria.</title>
        <authorList>
            <person name="Neuenschwander S.M."/>
            <person name="Salcher M."/>
            <person name="Ghai R."/>
            <person name="Pernthaler J."/>
        </authorList>
    </citation>
    <scope>NUCLEOTIDE SEQUENCE [LARGE SCALE GENOMIC DNA]</scope>
    <source>
        <strain evidence="11">MMS-VB-114</strain>
    </source>
</reference>
<dbReference type="PROSITE" id="PS51733">
    <property type="entry name" value="BPL_LPL_CATALYTIC"/>
    <property type="match status" value="1"/>
</dbReference>
<dbReference type="HAMAP" id="MF_00013">
    <property type="entry name" value="LipB"/>
    <property type="match status" value="1"/>
</dbReference>
<dbReference type="RefSeq" id="WP_095697913.1">
    <property type="nucleotide sequence ID" value="NZ_CP016782.1"/>
</dbReference>
<evidence type="ECO:0000256" key="8">
    <source>
        <dbReference type="PIRSR" id="PIRSR016262-2"/>
    </source>
</evidence>
<dbReference type="SUPFAM" id="SSF55681">
    <property type="entry name" value="Class II aaRS and biotin synthetases"/>
    <property type="match status" value="1"/>
</dbReference>
<comment type="miscellaneous">
    <text evidence="5">In the reaction, the free carboxyl group of octanoic acid is attached via an amide linkage to the epsilon-amino group of a specific lysine residue of lipoyl domains of lipoate-dependent enzymes.</text>
</comment>
<dbReference type="CDD" id="cd16444">
    <property type="entry name" value="LipB"/>
    <property type="match status" value="1"/>
</dbReference>
<dbReference type="GO" id="GO:0033819">
    <property type="term" value="F:lipoyl(octanoyl) transferase activity"/>
    <property type="evidence" value="ECO:0007669"/>
    <property type="project" value="UniProtKB-EC"/>
</dbReference>
<evidence type="ECO:0000256" key="3">
    <source>
        <dbReference type="ARBA" id="ARBA00023315"/>
    </source>
</evidence>
<keyword evidence="12" id="KW-1185">Reference proteome</keyword>
<comment type="similarity">
    <text evidence="5 6">Belongs to the LipB family.</text>
</comment>
<dbReference type="GO" id="GO:0009249">
    <property type="term" value="P:protein lipoylation"/>
    <property type="evidence" value="ECO:0007669"/>
    <property type="project" value="InterPro"/>
</dbReference>
<feature type="domain" description="BPL/LPL catalytic" evidence="10">
    <location>
        <begin position="38"/>
        <end position="216"/>
    </location>
</feature>
<accession>A0A249LFE6</accession>
<proteinExistence type="inferred from homology"/>
<evidence type="ECO:0000256" key="7">
    <source>
        <dbReference type="PIRSR" id="PIRSR016262-1"/>
    </source>
</evidence>
<dbReference type="Pfam" id="PF21948">
    <property type="entry name" value="LplA-B_cat"/>
    <property type="match status" value="1"/>
</dbReference>
<comment type="catalytic activity">
    <reaction evidence="5 6">
        <text>octanoyl-[ACP] + L-lysyl-[protein] = N(6)-octanoyl-L-lysyl-[protein] + holo-[ACP] + H(+)</text>
        <dbReference type="Rhea" id="RHEA:17665"/>
        <dbReference type="Rhea" id="RHEA-COMP:9636"/>
        <dbReference type="Rhea" id="RHEA-COMP:9685"/>
        <dbReference type="Rhea" id="RHEA-COMP:9752"/>
        <dbReference type="Rhea" id="RHEA-COMP:9928"/>
        <dbReference type="ChEBI" id="CHEBI:15378"/>
        <dbReference type="ChEBI" id="CHEBI:29969"/>
        <dbReference type="ChEBI" id="CHEBI:64479"/>
        <dbReference type="ChEBI" id="CHEBI:78463"/>
        <dbReference type="ChEBI" id="CHEBI:78809"/>
        <dbReference type="EC" id="2.3.1.181"/>
    </reaction>
</comment>
<evidence type="ECO:0000313" key="12">
    <source>
        <dbReference type="Proteomes" id="UP000217221"/>
    </source>
</evidence>
<feature type="active site" description="Acyl-thioester intermediate" evidence="5 7">
    <location>
        <position position="177"/>
    </location>
</feature>